<proteinExistence type="predicted"/>
<dbReference type="InterPro" id="IPR036281">
    <property type="entry name" value="SinR/SinI_dimer_dom_sf"/>
</dbReference>
<evidence type="ECO:0000259" key="1">
    <source>
        <dbReference type="PROSITE" id="PS51500"/>
    </source>
</evidence>
<gene>
    <name evidence="2" type="ORF">C3744_00070</name>
</gene>
<reference evidence="2 3" key="1">
    <citation type="journal article" date="2018" name="Appl. Environ. Microbiol.">
        <title>Antimicrobial susceptibility testing and tentative epidemiological cut-off values of five Bacillus species relevant for use as animal feed additives or for plant protection.</title>
        <authorList>
            <person name="Agerso Y."/>
            <person name="Stuer-Lauridsen B."/>
            <person name="Bjerre K."/>
            <person name="Jensen M.G."/>
            <person name="Johansen E."/>
            <person name="Bennedsen M."/>
            <person name="Brockmann E."/>
            <person name="Nielsen B."/>
        </authorList>
    </citation>
    <scope>NUCLEOTIDE SEQUENCE [LARGE SCALE GENOMIC DNA]</scope>
    <source>
        <strain evidence="2 3">CHCC20162</strain>
    </source>
</reference>
<comment type="caution">
    <text evidence="2">The sequence shown here is derived from an EMBL/GenBank/DDBJ whole genome shotgun (WGS) entry which is preliminary data.</text>
</comment>
<dbReference type="Pfam" id="PF08671">
    <property type="entry name" value="SinI"/>
    <property type="match status" value="1"/>
</dbReference>
<dbReference type="InterPro" id="IPR010981">
    <property type="entry name" value="SinR/SinI_dimer_dom"/>
</dbReference>
<dbReference type="AlphaFoldDB" id="A0A3D8X9Z3"/>
<dbReference type="RefSeq" id="WP_116071011.1">
    <property type="nucleotide sequence ID" value="NZ_CP187631.1"/>
</dbReference>
<sequence length="44" mass="5133">MLKEEDSKLDQGWISLMKEAYQLGLSIVEVKEFIYSNQKEPVSK</sequence>
<organism evidence="2 3">
    <name type="scientific">Priestia megaterium</name>
    <name type="common">Bacillus megaterium</name>
    <dbReference type="NCBI Taxonomy" id="1404"/>
    <lineage>
        <taxon>Bacteria</taxon>
        <taxon>Bacillati</taxon>
        <taxon>Bacillota</taxon>
        <taxon>Bacilli</taxon>
        <taxon>Bacillales</taxon>
        <taxon>Bacillaceae</taxon>
        <taxon>Priestia</taxon>
    </lineage>
</organism>
<name>A0A3D8X9Z3_PRIMG</name>
<protein>
    <recommendedName>
        <fullName evidence="1">Sin domain-containing protein</fullName>
    </recommendedName>
</protein>
<evidence type="ECO:0000313" key="2">
    <source>
        <dbReference type="EMBL" id="RDZ18947.1"/>
    </source>
</evidence>
<feature type="domain" description="Sin" evidence="1">
    <location>
        <begin position="1"/>
        <end position="38"/>
    </location>
</feature>
<dbReference type="GO" id="GO:0046983">
    <property type="term" value="F:protein dimerization activity"/>
    <property type="evidence" value="ECO:0007669"/>
    <property type="project" value="InterPro"/>
</dbReference>
<dbReference type="EMBL" id="PQWM01000002">
    <property type="protein sequence ID" value="RDZ18947.1"/>
    <property type="molecule type" value="Genomic_DNA"/>
</dbReference>
<dbReference type="PROSITE" id="PS51500">
    <property type="entry name" value="SIN"/>
    <property type="match status" value="1"/>
</dbReference>
<evidence type="ECO:0000313" key="3">
    <source>
        <dbReference type="Proteomes" id="UP000256519"/>
    </source>
</evidence>
<dbReference type="GO" id="GO:0006355">
    <property type="term" value="P:regulation of DNA-templated transcription"/>
    <property type="evidence" value="ECO:0007669"/>
    <property type="project" value="InterPro"/>
</dbReference>
<accession>A0A3D8X9Z3</accession>
<dbReference type="Proteomes" id="UP000256519">
    <property type="component" value="Unassembled WGS sequence"/>
</dbReference>
<dbReference type="SUPFAM" id="SSF47406">
    <property type="entry name" value="SinR repressor dimerisation domain-like"/>
    <property type="match status" value="1"/>
</dbReference>